<keyword evidence="4" id="KW-0812">Transmembrane</keyword>
<dbReference type="FunFam" id="3.30.70.270:FF:000001">
    <property type="entry name" value="Diguanylate cyclase domain protein"/>
    <property type="match status" value="1"/>
</dbReference>
<evidence type="ECO:0000256" key="4">
    <source>
        <dbReference type="SAM" id="Phobius"/>
    </source>
</evidence>
<dbReference type="Pfam" id="PF00990">
    <property type="entry name" value="GGDEF"/>
    <property type="match status" value="1"/>
</dbReference>
<organism evidence="6 7">
    <name type="scientific">Nitrincola lacisaponensis</name>
    <dbReference type="NCBI Taxonomy" id="267850"/>
    <lineage>
        <taxon>Bacteria</taxon>
        <taxon>Pseudomonadati</taxon>
        <taxon>Pseudomonadota</taxon>
        <taxon>Gammaproteobacteria</taxon>
        <taxon>Oceanospirillales</taxon>
        <taxon>Oceanospirillaceae</taxon>
        <taxon>Nitrincola</taxon>
    </lineage>
</organism>
<dbReference type="Gene3D" id="3.30.70.270">
    <property type="match status" value="1"/>
</dbReference>
<evidence type="ECO:0000313" key="6">
    <source>
        <dbReference type="EMBL" id="KDE40247.1"/>
    </source>
</evidence>
<dbReference type="AlphaFoldDB" id="A0A063Y731"/>
<dbReference type="PANTHER" id="PTHR45138">
    <property type="entry name" value="REGULATORY COMPONENTS OF SENSORY TRANSDUCTION SYSTEM"/>
    <property type="match status" value="1"/>
</dbReference>
<keyword evidence="4" id="KW-1133">Transmembrane helix</keyword>
<dbReference type="PROSITE" id="PS50887">
    <property type="entry name" value="GGDEF"/>
    <property type="match status" value="1"/>
</dbReference>
<gene>
    <name evidence="6" type="ORF">ADINL_0839</name>
</gene>
<accession>A0A063Y731</accession>
<keyword evidence="7" id="KW-1185">Reference proteome</keyword>
<dbReference type="Proteomes" id="UP000027318">
    <property type="component" value="Unassembled WGS sequence"/>
</dbReference>
<evidence type="ECO:0000256" key="2">
    <source>
        <dbReference type="ARBA" id="ARBA00012528"/>
    </source>
</evidence>
<dbReference type="InterPro" id="IPR029787">
    <property type="entry name" value="Nucleotide_cyclase"/>
</dbReference>
<evidence type="ECO:0000259" key="5">
    <source>
        <dbReference type="PROSITE" id="PS50887"/>
    </source>
</evidence>
<comment type="caution">
    <text evidence="6">The sequence shown here is derived from an EMBL/GenBank/DDBJ whole genome shotgun (WGS) entry which is preliminary data.</text>
</comment>
<evidence type="ECO:0000256" key="3">
    <source>
        <dbReference type="ARBA" id="ARBA00034247"/>
    </source>
</evidence>
<dbReference type="EMBL" id="JMSZ01000016">
    <property type="protein sequence ID" value="KDE40247.1"/>
    <property type="molecule type" value="Genomic_DNA"/>
</dbReference>
<dbReference type="STRING" id="267850.ADINL_0839"/>
<evidence type="ECO:0000256" key="1">
    <source>
        <dbReference type="ARBA" id="ARBA00001946"/>
    </source>
</evidence>
<protein>
    <recommendedName>
        <fullName evidence="2">diguanylate cyclase</fullName>
        <ecNumber evidence="2">2.7.7.65</ecNumber>
    </recommendedName>
</protein>
<comment type="cofactor">
    <cofactor evidence="1">
        <name>Mg(2+)</name>
        <dbReference type="ChEBI" id="CHEBI:18420"/>
    </cofactor>
</comment>
<reference evidence="6 7" key="1">
    <citation type="journal article" date="2005" name="Int. J. Syst. Evol. Microbiol.">
        <title>Nitrincola lacisaponensis gen. nov., sp. nov., a novel alkaliphilic bacterium isolated from an alkaline, saline lake.</title>
        <authorList>
            <person name="Dimitriu P.A."/>
            <person name="Shukla S.K."/>
            <person name="Conradt J."/>
            <person name="Marquez M.C."/>
            <person name="Ventosa A."/>
            <person name="Maglia A."/>
            <person name="Peyton B.M."/>
            <person name="Pinkart H.C."/>
            <person name="Mormile M.R."/>
        </authorList>
    </citation>
    <scope>NUCLEOTIDE SEQUENCE [LARGE SCALE GENOMIC DNA]</scope>
    <source>
        <strain evidence="6 7">4CA</strain>
    </source>
</reference>
<dbReference type="NCBIfam" id="TIGR00254">
    <property type="entry name" value="GGDEF"/>
    <property type="match status" value="1"/>
</dbReference>
<comment type="catalytic activity">
    <reaction evidence="3">
        <text>2 GTP = 3',3'-c-di-GMP + 2 diphosphate</text>
        <dbReference type="Rhea" id="RHEA:24898"/>
        <dbReference type="ChEBI" id="CHEBI:33019"/>
        <dbReference type="ChEBI" id="CHEBI:37565"/>
        <dbReference type="ChEBI" id="CHEBI:58805"/>
        <dbReference type="EC" id="2.7.7.65"/>
    </reaction>
</comment>
<feature type="domain" description="GGDEF" evidence="5">
    <location>
        <begin position="398"/>
        <end position="535"/>
    </location>
</feature>
<dbReference type="InterPro" id="IPR050469">
    <property type="entry name" value="Diguanylate_Cyclase"/>
</dbReference>
<feature type="transmembrane region" description="Helical" evidence="4">
    <location>
        <begin position="289"/>
        <end position="309"/>
    </location>
</feature>
<dbReference type="Gene3D" id="6.10.340.10">
    <property type="match status" value="1"/>
</dbReference>
<dbReference type="CDD" id="cd06225">
    <property type="entry name" value="HAMP"/>
    <property type="match status" value="1"/>
</dbReference>
<evidence type="ECO:0000313" key="7">
    <source>
        <dbReference type="Proteomes" id="UP000027318"/>
    </source>
</evidence>
<sequence length="539" mass="61244">MINRRPIATRLSLALFSFLLLFMLMAAIAYYRSATFEKLLVDIVEDALPDIRQSAQLTTQVKEFPFLTEQLSQAESQAMRRLARRDIDLKSQALQTLLSEQPNVQLSLKFDVIQRELEYLDQLVEQKLLYQQQIHQRLDQIHHFYDQIEALALESTAIPDWALNFSGILIRAGRVPVMSRLSDVRQLAAQIEQELQWQRDLLTDLDPVLQVSASTLQDSLAQLLLDQDGLIAMRTEQLRIQGRVTGRHHFIRSMVLDFGHEVEYLGVQQQNRLVAEVGELKQTLSRQTYWIGMLSLLALLFLVSMIWFIKVQVINRLVNLKSSVMDQVGKQAELIEVTGRDEITELAQAFNFYAARASEQSTRVEALSRTDALTGISNRRGFDHQLQRLVDLCRERQLPLCLLMIDVDFFKNYNDLYGHLAGDECLRQVASILRRVVGRSQDFVARYGGEEFVCILPETDITAARLLSSELLEAIRVLNIEHKGSAVANYLTLSIGITGCDGDCLPDAEVLIGLADEALYEAKAKGRNCMVEKRCGTDT</sequence>
<dbReference type="EC" id="2.7.7.65" evidence="2"/>
<dbReference type="InterPro" id="IPR043128">
    <property type="entry name" value="Rev_trsase/Diguanyl_cyclase"/>
</dbReference>
<dbReference type="RefSeq" id="WP_204368192.1">
    <property type="nucleotide sequence ID" value="NZ_JBKBNO010000001.1"/>
</dbReference>
<dbReference type="PATRIC" id="fig|267850.7.peg.833"/>
<dbReference type="InterPro" id="IPR000160">
    <property type="entry name" value="GGDEF_dom"/>
</dbReference>
<name>A0A063Y731_9GAMM</name>
<dbReference type="SMART" id="SM00267">
    <property type="entry name" value="GGDEF"/>
    <property type="match status" value="1"/>
</dbReference>
<dbReference type="GO" id="GO:0052621">
    <property type="term" value="F:diguanylate cyclase activity"/>
    <property type="evidence" value="ECO:0007669"/>
    <property type="project" value="UniProtKB-EC"/>
</dbReference>
<dbReference type="CDD" id="cd01949">
    <property type="entry name" value="GGDEF"/>
    <property type="match status" value="1"/>
</dbReference>
<dbReference type="PANTHER" id="PTHR45138:SF9">
    <property type="entry name" value="DIGUANYLATE CYCLASE DGCM-RELATED"/>
    <property type="match status" value="1"/>
</dbReference>
<keyword evidence="4" id="KW-0472">Membrane</keyword>
<dbReference type="SUPFAM" id="SSF55073">
    <property type="entry name" value="Nucleotide cyclase"/>
    <property type="match status" value="1"/>
</dbReference>
<proteinExistence type="predicted"/>